<accession>A0AAN6RLG1</accession>
<feature type="compositionally biased region" description="Basic residues" evidence="1">
    <location>
        <begin position="425"/>
        <end position="438"/>
    </location>
</feature>
<dbReference type="Gene3D" id="3.30.420.10">
    <property type="entry name" value="Ribonuclease H-like superfamily/Ribonuclease H"/>
    <property type="match status" value="1"/>
</dbReference>
<evidence type="ECO:0000259" key="2">
    <source>
        <dbReference type="Pfam" id="PF09159"/>
    </source>
</evidence>
<evidence type="ECO:0000313" key="3">
    <source>
        <dbReference type="EMBL" id="KAK3216112.1"/>
    </source>
</evidence>
<dbReference type="InterPro" id="IPR039197">
    <property type="entry name" value="Mrs1/Cce1"/>
</dbReference>
<proteinExistence type="predicted"/>
<dbReference type="InterPro" id="IPR012337">
    <property type="entry name" value="RNaseH-like_sf"/>
</dbReference>
<reference evidence="3 4" key="1">
    <citation type="submission" date="2021-02" db="EMBL/GenBank/DDBJ databases">
        <title>Genome assembly of Pseudopithomyces chartarum.</title>
        <authorList>
            <person name="Jauregui R."/>
            <person name="Singh J."/>
            <person name="Voisey C."/>
        </authorList>
    </citation>
    <scope>NUCLEOTIDE SEQUENCE [LARGE SCALE GENOMIC DNA]</scope>
    <source>
        <strain evidence="3 4">AGR01</strain>
    </source>
</reference>
<organism evidence="3 4">
    <name type="scientific">Pseudopithomyces chartarum</name>
    <dbReference type="NCBI Taxonomy" id="1892770"/>
    <lineage>
        <taxon>Eukaryota</taxon>
        <taxon>Fungi</taxon>
        <taxon>Dikarya</taxon>
        <taxon>Ascomycota</taxon>
        <taxon>Pezizomycotina</taxon>
        <taxon>Dothideomycetes</taxon>
        <taxon>Pleosporomycetidae</taxon>
        <taxon>Pleosporales</taxon>
        <taxon>Massarineae</taxon>
        <taxon>Didymosphaeriaceae</taxon>
        <taxon>Pseudopithomyces</taxon>
    </lineage>
</organism>
<dbReference type="GO" id="GO:0004520">
    <property type="term" value="F:DNA endonuclease activity"/>
    <property type="evidence" value="ECO:0007669"/>
    <property type="project" value="TreeGrafter"/>
</dbReference>
<dbReference type="CDD" id="cd16963">
    <property type="entry name" value="CCE1"/>
    <property type="match status" value="1"/>
</dbReference>
<protein>
    <recommendedName>
        <fullName evidence="2">Mitochondrial resolvase Ydc2 catalytic domain-containing protein</fullName>
    </recommendedName>
</protein>
<dbReference type="Pfam" id="PF09159">
    <property type="entry name" value="Ydc2-catalyt"/>
    <property type="match status" value="1"/>
</dbReference>
<dbReference type="PANTHER" id="PTHR28072:SF1">
    <property type="entry name" value="CRUCIFORM CUTTING ENDONUCLEASE 1, MITOCHONDRIAL-RELATED"/>
    <property type="match status" value="1"/>
</dbReference>
<dbReference type="GO" id="GO:0000402">
    <property type="term" value="F:crossed form four-way junction DNA binding"/>
    <property type="evidence" value="ECO:0007669"/>
    <property type="project" value="TreeGrafter"/>
</dbReference>
<keyword evidence="4" id="KW-1185">Reference proteome</keyword>
<feature type="region of interest" description="Disordered" evidence="1">
    <location>
        <begin position="415"/>
        <end position="455"/>
    </location>
</feature>
<dbReference type="InterPro" id="IPR015242">
    <property type="entry name" value="Ydc2_cat"/>
</dbReference>
<dbReference type="Proteomes" id="UP001280581">
    <property type="component" value="Unassembled WGS sequence"/>
</dbReference>
<feature type="domain" description="Mitochondrial resolvase Ydc2 catalytic" evidence="2">
    <location>
        <begin position="67"/>
        <end position="375"/>
    </location>
</feature>
<comment type="caution">
    <text evidence="3">The sequence shown here is derived from an EMBL/GenBank/DDBJ whole genome shotgun (WGS) entry which is preliminary data.</text>
</comment>
<dbReference type="PANTHER" id="PTHR28072">
    <property type="entry name" value="CRUCIFORM CUTTING ENDONUCLEASE 1, MITOCHONDRIAL-RELATED"/>
    <property type="match status" value="1"/>
</dbReference>
<evidence type="ECO:0000313" key="4">
    <source>
        <dbReference type="Proteomes" id="UP001280581"/>
    </source>
</evidence>
<dbReference type="SUPFAM" id="SSF53098">
    <property type="entry name" value="Ribonuclease H-like"/>
    <property type="match status" value="1"/>
</dbReference>
<sequence>MSPATSVFSSILTRKGPTTKALQEVLRAIGEATSGTKNVLQTRLLTKVVQKKMPVFAEQDRKRETRILSIDMGIRNLAYCVAEVKKSSLVNSAADMRIKSWQRLDLSEAFREYSHSDDQKIFLEEAALPSQEEEDIFTPERLSHMAYWFLDGLISQHQPDVVLIERQRWRSASSPAIQQWTLRVNSLEAIMWGVLTTLKRERTLEKTKFDGWIRDVDPKRVGHFWLDDIIPTMTTQEGVKSRSRSKSRSVDVDDEEKELVEGEVETVKKLSRGKAEKKAKIQLLRSWLNSDTPSTVSSVASKNEPPLEFHPTINFSFSPVHGADTTREAFLHATDSTTKRSRKSASSEINTKKVDDVTDCFLQAAAWVAWDMNLTSLGPQIDELQDILETRLEEKSSKSQLWLLDSVNKIQVVSKKDAEEEKATKATRKGKRTSKARTAKSLGEDGAKPAEGETG</sequence>
<name>A0AAN6RLG1_9PLEO</name>
<dbReference type="AlphaFoldDB" id="A0AAN6RLG1"/>
<dbReference type="GO" id="GO:0000403">
    <property type="term" value="F:Y-form DNA binding"/>
    <property type="evidence" value="ECO:0007669"/>
    <property type="project" value="TreeGrafter"/>
</dbReference>
<dbReference type="InterPro" id="IPR036397">
    <property type="entry name" value="RNaseH_sf"/>
</dbReference>
<feature type="compositionally biased region" description="Basic and acidic residues" evidence="1">
    <location>
        <begin position="442"/>
        <end position="455"/>
    </location>
</feature>
<feature type="compositionally biased region" description="Basic and acidic residues" evidence="1">
    <location>
        <begin position="415"/>
        <end position="424"/>
    </location>
</feature>
<evidence type="ECO:0000256" key="1">
    <source>
        <dbReference type="SAM" id="MobiDB-lite"/>
    </source>
</evidence>
<dbReference type="EMBL" id="WVTA01000002">
    <property type="protein sequence ID" value="KAK3216112.1"/>
    <property type="molecule type" value="Genomic_DNA"/>
</dbReference>
<dbReference type="GO" id="GO:0070336">
    <property type="term" value="F:flap-structured DNA binding"/>
    <property type="evidence" value="ECO:0007669"/>
    <property type="project" value="TreeGrafter"/>
</dbReference>
<gene>
    <name evidence="3" type="ORF">GRF29_8g2154894</name>
</gene>
<dbReference type="GO" id="GO:0005739">
    <property type="term" value="C:mitochondrion"/>
    <property type="evidence" value="ECO:0007669"/>
    <property type="project" value="TreeGrafter"/>
</dbReference>